<dbReference type="PANTHER" id="PTHR45947">
    <property type="entry name" value="SULFOQUINOVOSYL TRANSFERASE SQD2"/>
    <property type="match status" value="1"/>
</dbReference>
<dbReference type="RefSeq" id="WP_194311450.1">
    <property type="nucleotide sequence ID" value="NZ_JADHEC010000010.1"/>
</dbReference>
<dbReference type="Gene3D" id="3.40.50.2000">
    <property type="entry name" value="Glycogen Phosphorylase B"/>
    <property type="match status" value="2"/>
</dbReference>
<dbReference type="Pfam" id="PF00534">
    <property type="entry name" value="Glycos_transf_1"/>
    <property type="match status" value="1"/>
</dbReference>
<dbReference type="GO" id="GO:0016757">
    <property type="term" value="F:glycosyltransferase activity"/>
    <property type="evidence" value="ECO:0007669"/>
    <property type="project" value="InterPro"/>
</dbReference>
<evidence type="ECO:0000259" key="1">
    <source>
        <dbReference type="Pfam" id="PF00534"/>
    </source>
</evidence>
<keyword evidence="3" id="KW-1185">Reference proteome</keyword>
<dbReference type="SUPFAM" id="SSF53756">
    <property type="entry name" value="UDP-Glycosyltransferase/glycogen phosphorylase"/>
    <property type="match status" value="1"/>
</dbReference>
<name>A0A930UBD0_9FLAO</name>
<comment type="caution">
    <text evidence="2">The sequence shown here is derived from an EMBL/GenBank/DDBJ whole genome shotgun (WGS) entry which is preliminary data.</text>
</comment>
<reference evidence="2" key="1">
    <citation type="submission" date="2020-11" db="EMBL/GenBank/DDBJ databases">
        <title>Genome of Flavobacterium soyangense.</title>
        <authorList>
            <person name="Liu Q."/>
            <person name="Xin Y.-H."/>
        </authorList>
    </citation>
    <scope>NUCLEOTIDE SEQUENCE</scope>
    <source>
        <strain evidence="2">CGMCC 1.13493</strain>
    </source>
</reference>
<dbReference type="Proteomes" id="UP000646211">
    <property type="component" value="Unassembled WGS sequence"/>
</dbReference>
<dbReference type="AlphaFoldDB" id="A0A930UBD0"/>
<evidence type="ECO:0000313" key="2">
    <source>
        <dbReference type="EMBL" id="MBF2708191.1"/>
    </source>
</evidence>
<protein>
    <submittedName>
        <fullName evidence="2">Glycosyltransferase</fullName>
    </submittedName>
</protein>
<dbReference type="EMBL" id="JADHEC010000010">
    <property type="protein sequence ID" value="MBF2708191.1"/>
    <property type="molecule type" value="Genomic_DNA"/>
</dbReference>
<dbReference type="PANTHER" id="PTHR45947:SF3">
    <property type="entry name" value="SULFOQUINOVOSYL TRANSFERASE SQD2"/>
    <property type="match status" value="1"/>
</dbReference>
<organism evidence="2 3">
    <name type="scientific">Flavobacterium soyangense</name>
    <dbReference type="NCBI Taxonomy" id="2023265"/>
    <lineage>
        <taxon>Bacteria</taxon>
        <taxon>Pseudomonadati</taxon>
        <taxon>Bacteroidota</taxon>
        <taxon>Flavobacteriia</taxon>
        <taxon>Flavobacteriales</taxon>
        <taxon>Flavobacteriaceae</taxon>
        <taxon>Flavobacterium</taxon>
    </lineage>
</organism>
<proteinExistence type="predicted"/>
<gene>
    <name evidence="2" type="ORF">IR213_06260</name>
</gene>
<dbReference type="InterPro" id="IPR001296">
    <property type="entry name" value="Glyco_trans_1"/>
</dbReference>
<accession>A0A930UBD0</accession>
<sequence length="369" mass="42984">MKKAFITDWLDKYGGAERVVSAINEIYEFDYYYAYVNKMTLELQKKTFGNRDVNVISSRIMSLFKYKFRILMPFFPYIIKKFNKQTKQNEIDLVISSSWTMSKGYRSGNELHICYLQARNFKYVWEEADLYFKGPLKLVSFVKGYLQRFDIESARNPDYLISNSVFVQNWVKERYKRDSVVIYPPVDVEDFYISDTTDDYYVTVGRLEPYKRFDIVVEAFTQNKKKLVVIGDGTQSKYLKSIAGVNIEFTGYLEKTKIKDYLSKSKAFVFAGVEDFGIVIVEAHASGVPTIVFSGGAANEIVTPENGLCYNIQNAESLNSKLIDFENQYLSYNKNKIRESSLKFSKERFKNEIRTYVESLKVKCLPHLN</sequence>
<feature type="domain" description="Glycosyl transferase family 1" evidence="1">
    <location>
        <begin position="195"/>
        <end position="329"/>
    </location>
</feature>
<evidence type="ECO:0000313" key="3">
    <source>
        <dbReference type="Proteomes" id="UP000646211"/>
    </source>
</evidence>
<dbReference type="InterPro" id="IPR050194">
    <property type="entry name" value="Glycosyltransferase_grp1"/>
</dbReference>